<proteinExistence type="predicted"/>
<feature type="region of interest" description="Disordered" evidence="1">
    <location>
        <begin position="1"/>
        <end position="106"/>
    </location>
</feature>
<evidence type="ECO:0008006" key="5">
    <source>
        <dbReference type="Google" id="ProtNLM"/>
    </source>
</evidence>
<feature type="compositionally biased region" description="Low complexity" evidence="1">
    <location>
        <begin position="46"/>
        <end position="95"/>
    </location>
</feature>
<evidence type="ECO:0000313" key="4">
    <source>
        <dbReference type="Proteomes" id="UP000183750"/>
    </source>
</evidence>
<accession>A0A1H4J658</accession>
<gene>
    <name evidence="3" type="ORF">SAMN04489807_0604</name>
</gene>
<keyword evidence="2" id="KW-0812">Transmembrane</keyword>
<dbReference type="Proteomes" id="UP000183750">
    <property type="component" value="Unassembled WGS sequence"/>
</dbReference>
<feature type="transmembrane region" description="Helical" evidence="2">
    <location>
        <begin position="179"/>
        <end position="207"/>
    </location>
</feature>
<keyword evidence="2" id="KW-0472">Membrane</keyword>
<protein>
    <recommendedName>
        <fullName evidence="5">IgA FC receptor</fullName>
    </recommendedName>
</protein>
<dbReference type="AlphaFoldDB" id="A0A1H4J658"/>
<feature type="compositionally biased region" description="Pro residues" evidence="1">
    <location>
        <begin position="1"/>
        <end position="10"/>
    </location>
</feature>
<dbReference type="RefSeq" id="WP_060928497.1">
    <property type="nucleotide sequence ID" value="NZ_FNSQ01000005.1"/>
</dbReference>
<keyword evidence="4" id="KW-1185">Reference proteome</keyword>
<keyword evidence="2" id="KW-1133">Transmembrane helix</keyword>
<sequence length="209" mass="21678">MTDPQQPQPDPQLGQPYSQPGQPYAQPDQSSVHQGQPRPGQASSHPGQPYAQPGQPYSQPGQPYSQPGQPYAQPGQPYAQPGQPYAQPGQPYGSPAAGVPQGTTGPGARGNLGRTAFIVALLAVAADLFVLLITPFLYSSVGYDAVEVVSNLILVVVLIAAVAGLVLGLIALRRPAPHLLAAIAVGLAGSTVATVLVSWMSSLMYYIGF</sequence>
<dbReference type="EMBL" id="FNSQ01000005">
    <property type="protein sequence ID" value="SEB41733.1"/>
    <property type="molecule type" value="Genomic_DNA"/>
</dbReference>
<organism evidence="3 4">
    <name type="scientific">Microbacterium hydrocarbonoxydans</name>
    <dbReference type="NCBI Taxonomy" id="273678"/>
    <lineage>
        <taxon>Bacteria</taxon>
        <taxon>Bacillati</taxon>
        <taxon>Actinomycetota</taxon>
        <taxon>Actinomycetes</taxon>
        <taxon>Micrococcales</taxon>
        <taxon>Microbacteriaceae</taxon>
        <taxon>Microbacterium</taxon>
    </lineage>
</organism>
<feature type="transmembrane region" description="Helical" evidence="2">
    <location>
        <begin position="116"/>
        <end position="138"/>
    </location>
</feature>
<feature type="transmembrane region" description="Helical" evidence="2">
    <location>
        <begin position="150"/>
        <end position="172"/>
    </location>
</feature>
<evidence type="ECO:0000313" key="3">
    <source>
        <dbReference type="EMBL" id="SEB41733.1"/>
    </source>
</evidence>
<evidence type="ECO:0000256" key="2">
    <source>
        <dbReference type="SAM" id="Phobius"/>
    </source>
</evidence>
<evidence type="ECO:0000256" key="1">
    <source>
        <dbReference type="SAM" id="MobiDB-lite"/>
    </source>
</evidence>
<name>A0A1H4J658_9MICO</name>
<feature type="compositionally biased region" description="Polar residues" evidence="1">
    <location>
        <begin position="17"/>
        <end position="34"/>
    </location>
</feature>
<reference evidence="4" key="1">
    <citation type="submission" date="2016-10" db="EMBL/GenBank/DDBJ databases">
        <authorList>
            <person name="Varghese N."/>
            <person name="Submissions S."/>
        </authorList>
    </citation>
    <scope>NUCLEOTIDE SEQUENCE [LARGE SCALE GENOMIC DNA]</scope>
    <source>
        <strain evidence="4">DSM 16089</strain>
    </source>
</reference>